<keyword evidence="1" id="KW-1133">Transmembrane helix</keyword>
<accession>A0A410MJ54</accession>
<keyword evidence="2" id="KW-0614">Plasmid</keyword>
<feature type="transmembrane region" description="Helical" evidence="1">
    <location>
        <begin position="18"/>
        <end position="37"/>
    </location>
</feature>
<dbReference type="AlphaFoldDB" id="A0A410MJ54"/>
<dbReference type="Proteomes" id="UP000287756">
    <property type="component" value="Plasmid pLDW-31"/>
</dbReference>
<geneLocation type="plasmid" evidence="3">
    <name>pldw-31</name>
</geneLocation>
<name>A0A410MJ54_9BACI</name>
<proteinExistence type="predicted"/>
<evidence type="ECO:0000313" key="3">
    <source>
        <dbReference type="Proteomes" id="UP000287756"/>
    </source>
</evidence>
<keyword evidence="1" id="KW-0472">Membrane</keyword>
<protein>
    <submittedName>
        <fullName evidence="2">Uncharacterized protein</fullName>
    </submittedName>
</protein>
<organism evidence="2 3">
    <name type="scientific">Halobacillus litoralis</name>
    <dbReference type="NCBI Taxonomy" id="45668"/>
    <lineage>
        <taxon>Bacteria</taxon>
        <taxon>Bacillati</taxon>
        <taxon>Bacillota</taxon>
        <taxon>Bacilli</taxon>
        <taxon>Bacillales</taxon>
        <taxon>Bacillaceae</taxon>
        <taxon>Halobacillus</taxon>
    </lineage>
</organism>
<dbReference type="EMBL" id="CP026119">
    <property type="protein sequence ID" value="QAS54757.1"/>
    <property type="molecule type" value="Genomic_DNA"/>
</dbReference>
<gene>
    <name evidence="2" type="ORF">HLI_21100</name>
</gene>
<reference evidence="2 3" key="1">
    <citation type="submission" date="2018-01" db="EMBL/GenBank/DDBJ databases">
        <title>The whole genome sequencing and assembly of Halobacillus litoralis ERB031 strain.</title>
        <authorList>
            <person name="Lee S.-J."/>
            <person name="Park M.-K."/>
            <person name="Kim J.-Y."/>
            <person name="Lee Y.-J."/>
            <person name="Yi H."/>
            <person name="Bahn Y.-S."/>
            <person name="Kim J.F."/>
            <person name="Lee D.-W."/>
        </authorList>
    </citation>
    <scope>NUCLEOTIDE SEQUENCE [LARGE SCALE GENOMIC DNA]</scope>
    <source>
        <strain evidence="2 3">ERB 031</strain>
        <plasmid evidence="3">pldw-31</plasmid>
    </source>
</reference>
<feature type="transmembrane region" description="Helical" evidence="1">
    <location>
        <begin position="43"/>
        <end position="65"/>
    </location>
</feature>
<evidence type="ECO:0000256" key="1">
    <source>
        <dbReference type="SAM" id="Phobius"/>
    </source>
</evidence>
<evidence type="ECO:0000313" key="2">
    <source>
        <dbReference type="EMBL" id="QAS54757.1"/>
    </source>
</evidence>
<dbReference type="KEGG" id="hli:HLI_21100"/>
<keyword evidence="1" id="KW-0812">Transmembrane</keyword>
<sequence length="73" mass="8465">MEALWKHIRKEPLFKKGIFLIGCFIGAVICHLIFTGFPSQLLLLASTVLLIVMLVNVYDFVSLLYRTKRKYFS</sequence>